<evidence type="ECO:0000256" key="2">
    <source>
        <dbReference type="ARBA" id="ARBA00023125"/>
    </source>
</evidence>
<dbReference type="Pfam" id="PF03479">
    <property type="entry name" value="PCC"/>
    <property type="match status" value="1"/>
</dbReference>
<evidence type="ECO:0000256" key="6">
    <source>
        <dbReference type="SAM" id="MobiDB-lite"/>
    </source>
</evidence>
<dbReference type="InterPro" id="IPR039605">
    <property type="entry name" value="AHL"/>
</dbReference>
<keyword evidence="1 5" id="KW-0805">Transcription regulation</keyword>
<dbReference type="Gramene" id="Psat05G0026300-T1">
    <property type="protein sequence ID" value="KAI5402595.1"/>
    <property type="gene ID" value="KIW84_050263"/>
</dbReference>
<comment type="function">
    <text evidence="5">Transcription factor that specifically binds AT-rich DNA sequences related to the nuclear matrix attachment regions (MARs).</text>
</comment>
<evidence type="ECO:0000259" key="8">
    <source>
        <dbReference type="PROSITE" id="PS51742"/>
    </source>
</evidence>
<keyword evidence="7" id="KW-0732">Signal</keyword>
<protein>
    <recommendedName>
        <fullName evidence="5">AT-hook motif nuclear-localized protein</fullName>
    </recommendedName>
</protein>
<proteinExistence type="predicted"/>
<evidence type="ECO:0000256" key="5">
    <source>
        <dbReference type="RuleBase" id="RU367031"/>
    </source>
</evidence>
<dbReference type="EMBL" id="JAMSHJ010000005">
    <property type="protein sequence ID" value="KAI5402595.1"/>
    <property type="molecule type" value="Genomic_DNA"/>
</dbReference>
<dbReference type="InterPro" id="IPR005175">
    <property type="entry name" value="PPC_dom"/>
</dbReference>
<reference evidence="9 10" key="1">
    <citation type="journal article" date="2022" name="Nat. Genet.">
        <title>Improved pea reference genome and pan-genome highlight genomic features and evolutionary characteristics.</title>
        <authorList>
            <person name="Yang T."/>
            <person name="Liu R."/>
            <person name="Luo Y."/>
            <person name="Hu S."/>
            <person name="Wang D."/>
            <person name="Wang C."/>
            <person name="Pandey M.K."/>
            <person name="Ge S."/>
            <person name="Xu Q."/>
            <person name="Li N."/>
            <person name="Li G."/>
            <person name="Huang Y."/>
            <person name="Saxena R.K."/>
            <person name="Ji Y."/>
            <person name="Li M."/>
            <person name="Yan X."/>
            <person name="He Y."/>
            <person name="Liu Y."/>
            <person name="Wang X."/>
            <person name="Xiang C."/>
            <person name="Varshney R.K."/>
            <person name="Ding H."/>
            <person name="Gao S."/>
            <person name="Zong X."/>
        </authorList>
    </citation>
    <scope>NUCLEOTIDE SEQUENCE [LARGE SCALE GENOMIC DNA]</scope>
    <source>
        <strain evidence="9 10">cv. Zhongwan 6</strain>
    </source>
</reference>
<dbReference type="AlphaFoldDB" id="A0A9D4WKR7"/>
<keyword evidence="3 5" id="KW-0804">Transcription</keyword>
<evidence type="ECO:0000313" key="9">
    <source>
        <dbReference type="EMBL" id="KAI5402595.1"/>
    </source>
</evidence>
<dbReference type="PANTHER" id="PTHR31500:SF56">
    <property type="entry name" value="AT-HOOK MOTIF NUCLEAR-LOCALIZED PROTEIN"/>
    <property type="match status" value="1"/>
</dbReference>
<feature type="region of interest" description="Disordered" evidence="6">
    <location>
        <begin position="155"/>
        <end position="175"/>
    </location>
</feature>
<comment type="domain">
    <text evidence="5">The PPC domain mediates interactions between AHL proteins.</text>
</comment>
<feature type="compositionally biased region" description="Polar residues" evidence="6">
    <location>
        <begin position="166"/>
        <end position="175"/>
    </location>
</feature>
<evidence type="ECO:0000256" key="3">
    <source>
        <dbReference type="ARBA" id="ARBA00023163"/>
    </source>
</evidence>
<dbReference type="PANTHER" id="PTHR31500">
    <property type="entry name" value="AT-HOOK MOTIF NUCLEAR-LOCALIZED PROTEIN 9"/>
    <property type="match status" value="1"/>
</dbReference>
<accession>A0A9D4WKR7</accession>
<comment type="subcellular location">
    <subcellularLocation>
        <location evidence="5">Nucleus</location>
    </subcellularLocation>
</comment>
<evidence type="ECO:0000256" key="7">
    <source>
        <dbReference type="SAM" id="SignalP"/>
    </source>
</evidence>
<keyword evidence="2 5" id="KW-0238">DNA-binding</keyword>
<organism evidence="9 10">
    <name type="scientific">Pisum sativum</name>
    <name type="common">Garden pea</name>
    <name type="synonym">Lathyrus oleraceus</name>
    <dbReference type="NCBI Taxonomy" id="3888"/>
    <lineage>
        <taxon>Eukaryota</taxon>
        <taxon>Viridiplantae</taxon>
        <taxon>Streptophyta</taxon>
        <taxon>Embryophyta</taxon>
        <taxon>Tracheophyta</taxon>
        <taxon>Spermatophyta</taxon>
        <taxon>Magnoliopsida</taxon>
        <taxon>eudicotyledons</taxon>
        <taxon>Gunneridae</taxon>
        <taxon>Pentapetalae</taxon>
        <taxon>rosids</taxon>
        <taxon>fabids</taxon>
        <taxon>Fabales</taxon>
        <taxon>Fabaceae</taxon>
        <taxon>Papilionoideae</taxon>
        <taxon>50 kb inversion clade</taxon>
        <taxon>NPAAA clade</taxon>
        <taxon>Hologalegina</taxon>
        <taxon>IRL clade</taxon>
        <taxon>Fabeae</taxon>
        <taxon>Lathyrus</taxon>
    </lineage>
</organism>
<evidence type="ECO:0000313" key="10">
    <source>
        <dbReference type="Proteomes" id="UP001058974"/>
    </source>
</evidence>
<dbReference type="Proteomes" id="UP001058974">
    <property type="component" value="Chromosome 5"/>
</dbReference>
<dbReference type="SUPFAM" id="SSF117856">
    <property type="entry name" value="AF0104/ALDC/Ptd012-like"/>
    <property type="match status" value="1"/>
</dbReference>
<dbReference type="PROSITE" id="PS51742">
    <property type="entry name" value="PPC"/>
    <property type="match status" value="1"/>
</dbReference>
<dbReference type="Gene3D" id="3.30.1330.80">
    <property type="entry name" value="Hypothetical protein, similar to alpha- acetolactate decarboxylase, domain 2"/>
    <property type="match status" value="1"/>
</dbReference>
<feature type="signal peptide" evidence="7">
    <location>
        <begin position="1"/>
        <end position="18"/>
    </location>
</feature>
<feature type="chain" id="PRO_5038658679" description="AT-hook motif nuclear-localized protein" evidence="7">
    <location>
        <begin position="19"/>
        <end position="175"/>
    </location>
</feature>
<gene>
    <name evidence="9" type="ORF">KIW84_050263</name>
</gene>
<evidence type="ECO:0000256" key="4">
    <source>
        <dbReference type="ARBA" id="ARBA00023242"/>
    </source>
</evidence>
<evidence type="ECO:0000256" key="1">
    <source>
        <dbReference type="ARBA" id="ARBA00023015"/>
    </source>
</evidence>
<name>A0A9D4WKR7_PEA</name>
<keyword evidence="4 5" id="KW-0539">Nucleus</keyword>
<keyword evidence="10" id="KW-1185">Reference proteome</keyword>
<dbReference type="CDD" id="cd11378">
    <property type="entry name" value="DUF296"/>
    <property type="match status" value="1"/>
</dbReference>
<sequence>MCHFLQLLLCLPPQPTLLRSVEVGLSVLATKSHVWISLTDVLEKITTFSHSLSKNVTIISANGAVSKIKFSQSPSFVETVTYEGRFEILSLKGSVFVGTNESEQKRVGGVKGSFVSLSNSHAFGGKIVDVLIAATSVQIILGSFYSEGREVVLSNPNEPHVEGPSNPLSVVHPST</sequence>
<comment type="caution">
    <text evidence="9">The sequence shown here is derived from an EMBL/GenBank/DDBJ whole genome shotgun (WGS) entry which is preliminary data.</text>
</comment>
<dbReference type="GO" id="GO:0003680">
    <property type="term" value="F:minor groove of adenine-thymine-rich DNA binding"/>
    <property type="evidence" value="ECO:0007669"/>
    <property type="project" value="UniProtKB-UniRule"/>
</dbReference>
<dbReference type="GO" id="GO:0005634">
    <property type="term" value="C:nucleus"/>
    <property type="evidence" value="ECO:0007669"/>
    <property type="project" value="UniProtKB-SubCell"/>
</dbReference>
<feature type="domain" description="PPC" evidence="8">
    <location>
        <begin position="25"/>
        <end position="166"/>
    </location>
</feature>